<dbReference type="RefSeq" id="WP_109687343.1">
    <property type="nucleotide sequence ID" value="NZ_QGGL01000004.1"/>
</dbReference>
<sequence>MGKIKQPLNKKGKVPSSATVVKTTAKPSVGWELLDETVVALTDVEREFFQTMVKTLKILCSLPWTDVSSYKGLGLDRVPESSMKFPIPAKLNKDHLYHIKVSRGGRLWGYRDGDVFELVWLDPLHRVTPE</sequence>
<accession>A0A316DAU7</accession>
<organism evidence="1 2">
    <name type="scientific">Tumebacillus permanentifrigoris</name>
    <dbReference type="NCBI Taxonomy" id="378543"/>
    <lineage>
        <taxon>Bacteria</taxon>
        <taxon>Bacillati</taxon>
        <taxon>Bacillota</taxon>
        <taxon>Bacilli</taxon>
        <taxon>Bacillales</taxon>
        <taxon>Alicyclobacillaceae</taxon>
        <taxon>Tumebacillus</taxon>
    </lineage>
</organism>
<evidence type="ECO:0000313" key="2">
    <source>
        <dbReference type="Proteomes" id="UP000245634"/>
    </source>
</evidence>
<dbReference type="AlphaFoldDB" id="A0A316DAU7"/>
<name>A0A316DAU7_9BACL</name>
<comment type="caution">
    <text evidence="1">The sequence shown here is derived from an EMBL/GenBank/DDBJ whole genome shotgun (WGS) entry which is preliminary data.</text>
</comment>
<gene>
    <name evidence="1" type="ORF">C7459_104134</name>
</gene>
<dbReference type="NCBIfam" id="NF046006">
    <property type="entry name" value="MAG6450_fam"/>
    <property type="match status" value="1"/>
</dbReference>
<evidence type="ECO:0000313" key="1">
    <source>
        <dbReference type="EMBL" id="PWK14932.1"/>
    </source>
</evidence>
<dbReference type="Proteomes" id="UP000245634">
    <property type="component" value="Unassembled WGS sequence"/>
</dbReference>
<dbReference type="OrthoDB" id="2991407at2"/>
<protein>
    <submittedName>
        <fullName evidence="1">Uncharacterized protein</fullName>
    </submittedName>
</protein>
<keyword evidence="2" id="KW-1185">Reference proteome</keyword>
<dbReference type="EMBL" id="QGGL01000004">
    <property type="protein sequence ID" value="PWK14932.1"/>
    <property type="molecule type" value="Genomic_DNA"/>
</dbReference>
<reference evidence="1 2" key="1">
    <citation type="submission" date="2018-05" db="EMBL/GenBank/DDBJ databases">
        <title>Genomic Encyclopedia of Type Strains, Phase IV (KMG-IV): sequencing the most valuable type-strain genomes for metagenomic binning, comparative biology and taxonomic classification.</title>
        <authorList>
            <person name="Goeker M."/>
        </authorList>
    </citation>
    <scope>NUCLEOTIDE SEQUENCE [LARGE SCALE GENOMIC DNA]</scope>
    <source>
        <strain evidence="1 2">DSM 18773</strain>
    </source>
</reference>
<proteinExistence type="predicted"/>